<comment type="caution">
    <text evidence="3">The sequence shown here is derived from an EMBL/GenBank/DDBJ whole genome shotgun (WGS) entry which is preliminary data.</text>
</comment>
<name>A0A2P4X1E0_9STRA</name>
<evidence type="ECO:0000256" key="1">
    <source>
        <dbReference type="SAM" id="Coils"/>
    </source>
</evidence>
<feature type="region of interest" description="Disordered" evidence="2">
    <location>
        <begin position="191"/>
        <end position="216"/>
    </location>
</feature>
<reference evidence="3 4" key="1">
    <citation type="journal article" date="2017" name="Genome Biol. Evol.">
        <title>Phytophthora megakarya and P. palmivora, closely related causal agents of cacao black pod rot, underwent increases in genome sizes and gene numbers by different mechanisms.</title>
        <authorList>
            <person name="Ali S.S."/>
            <person name="Shao J."/>
            <person name="Lary D.J."/>
            <person name="Kronmiller B."/>
            <person name="Shen D."/>
            <person name="Strem M.D."/>
            <person name="Amoako-Attah I."/>
            <person name="Akrofi A.Y."/>
            <person name="Begoude B.A."/>
            <person name="Ten Hoopen G.M."/>
            <person name="Coulibaly K."/>
            <person name="Kebe B.I."/>
            <person name="Melnick R.L."/>
            <person name="Guiltinan M.J."/>
            <person name="Tyler B.M."/>
            <person name="Meinhardt L.W."/>
            <person name="Bailey B.A."/>
        </authorList>
    </citation>
    <scope>NUCLEOTIDE SEQUENCE [LARGE SCALE GENOMIC DNA]</scope>
    <source>
        <strain evidence="4">sbr112.9</strain>
    </source>
</reference>
<evidence type="ECO:0000313" key="3">
    <source>
        <dbReference type="EMBL" id="POM59353.1"/>
    </source>
</evidence>
<dbReference type="Proteomes" id="UP000237271">
    <property type="component" value="Unassembled WGS sequence"/>
</dbReference>
<protein>
    <recommendedName>
        <fullName evidence="5">Retrotransposon gag domain-containing protein</fullName>
    </recommendedName>
</protein>
<accession>A0A2P4X1E0</accession>
<feature type="region of interest" description="Disordered" evidence="2">
    <location>
        <begin position="492"/>
        <end position="522"/>
    </location>
</feature>
<feature type="compositionally biased region" description="Polar residues" evidence="2">
    <location>
        <begin position="255"/>
        <end position="267"/>
    </location>
</feature>
<feature type="compositionally biased region" description="Basic and acidic residues" evidence="2">
    <location>
        <begin position="272"/>
        <end position="293"/>
    </location>
</feature>
<gene>
    <name evidence="3" type="ORF">PHPALM_31925</name>
</gene>
<organism evidence="3 4">
    <name type="scientific">Phytophthora palmivora</name>
    <dbReference type="NCBI Taxonomy" id="4796"/>
    <lineage>
        <taxon>Eukaryota</taxon>
        <taxon>Sar</taxon>
        <taxon>Stramenopiles</taxon>
        <taxon>Oomycota</taxon>
        <taxon>Peronosporomycetes</taxon>
        <taxon>Peronosporales</taxon>
        <taxon>Peronosporaceae</taxon>
        <taxon>Phytophthora</taxon>
    </lineage>
</organism>
<feature type="compositionally biased region" description="Low complexity" evidence="2">
    <location>
        <begin position="79"/>
        <end position="89"/>
    </location>
</feature>
<evidence type="ECO:0008006" key="5">
    <source>
        <dbReference type="Google" id="ProtNLM"/>
    </source>
</evidence>
<feature type="region of interest" description="Disordered" evidence="2">
    <location>
        <begin position="250"/>
        <end position="293"/>
    </location>
</feature>
<feature type="region of interest" description="Disordered" evidence="2">
    <location>
        <begin position="561"/>
        <end position="584"/>
    </location>
</feature>
<evidence type="ECO:0000256" key="2">
    <source>
        <dbReference type="SAM" id="MobiDB-lite"/>
    </source>
</evidence>
<feature type="region of interest" description="Disordered" evidence="2">
    <location>
        <begin position="49"/>
        <end position="98"/>
    </location>
</feature>
<dbReference type="EMBL" id="NCKW01017200">
    <property type="protein sequence ID" value="POM59353.1"/>
    <property type="molecule type" value="Genomic_DNA"/>
</dbReference>
<keyword evidence="1" id="KW-0175">Coiled coil</keyword>
<dbReference type="AlphaFoldDB" id="A0A2P4X1E0"/>
<feature type="coiled-coil region" evidence="1">
    <location>
        <begin position="132"/>
        <end position="166"/>
    </location>
</feature>
<keyword evidence="4" id="KW-1185">Reference proteome</keyword>
<dbReference type="OrthoDB" id="104683at2759"/>
<sequence>MSGASQAALNTMRTTQDLLSRMESNQAQIRLLGQQVQQAFHAIQALAVRGSPPEGRSSQSVPDRPSRSDLPPRPPAPAPAARTPASPRTVDAARAEGAHTALESARIEFEERWQQREAKAEEEKVAWVADVQKTLSAQLEAFQQKIHSLEEARNRDQETIRDLQNVQGMRSRNTPATHPQAQDIRATYRSDPATQVKSEPTRATMYPLPGNAIKGHTGERRDIKFDSDLPAEQLQLTLQSLTGTNYAKEDEAVKSEQTPGVKSSSVSRPKFQVRETKPVAPEKTDAKKPAKKDSNWSIRVKMEILQGLVLAESQATKATAQATLVLTLRTFTNTLEDFDEKLALSARRRWWERFLNVTVQGGWTDQMKVYELKTKMSPAVRNWYGQLSKHVRSEWSRLSKEFKREYCKSRVSESEKYYTMKPFKDETALAFLYRLNLAAERADVRFRKSERRREQHIKRFIKNLTLKTTLQSQRFRKVSDLEYVLNQHEEVNPSGVHSGRGAQPRDFRADNVARNGPRMNRPNRAYVAQDDEAQGFDTQVTFEDDERADLAALSTCVQDALRDGNPDANVNPGKPHSRGLSSDE</sequence>
<evidence type="ECO:0000313" key="4">
    <source>
        <dbReference type="Proteomes" id="UP000237271"/>
    </source>
</evidence>
<proteinExistence type="predicted"/>